<evidence type="ECO:0000313" key="8">
    <source>
        <dbReference type="Proteomes" id="UP000503540"/>
    </source>
</evidence>
<dbReference type="InterPro" id="IPR009057">
    <property type="entry name" value="Homeodomain-like_sf"/>
</dbReference>
<organism evidence="7 8">
    <name type="scientific">Nocardia arthritidis</name>
    <dbReference type="NCBI Taxonomy" id="228602"/>
    <lineage>
        <taxon>Bacteria</taxon>
        <taxon>Bacillati</taxon>
        <taxon>Actinomycetota</taxon>
        <taxon>Actinomycetes</taxon>
        <taxon>Mycobacteriales</taxon>
        <taxon>Nocardiaceae</taxon>
        <taxon>Nocardia</taxon>
    </lineage>
</organism>
<dbReference type="AlphaFoldDB" id="A0A6G9Y7C6"/>
<evidence type="ECO:0000259" key="6">
    <source>
        <dbReference type="PROSITE" id="PS50977"/>
    </source>
</evidence>
<dbReference type="InterPro" id="IPR001647">
    <property type="entry name" value="HTH_TetR"/>
</dbReference>
<dbReference type="Pfam" id="PF00440">
    <property type="entry name" value="TetR_N"/>
    <property type="match status" value="1"/>
</dbReference>
<keyword evidence="2 4" id="KW-0238">DNA-binding</keyword>
<evidence type="ECO:0000256" key="2">
    <source>
        <dbReference type="ARBA" id="ARBA00023125"/>
    </source>
</evidence>
<dbReference type="InterPro" id="IPR050109">
    <property type="entry name" value="HTH-type_TetR-like_transc_reg"/>
</dbReference>
<dbReference type="SUPFAM" id="SSF46689">
    <property type="entry name" value="Homeodomain-like"/>
    <property type="match status" value="1"/>
</dbReference>
<feature type="region of interest" description="Disordered" evidence="5">
    <location>
        <begin position="1"/>
        <end position="29"/>
    </location>
</feature>
<feature type="domain" description="HTH tetR-type" evidence="6">
    <location>
        <begin position="27"/>
        <end position="87"/>
    </location>
</feature>
<evidence type="ECO:0000256" key="4">
    <source>
        <dbReference type="PROSITE-ProRule" id="PRU00335"/>
    </source>
</evidence>
<evidence type="ECO:0000313" key="7">
    <source>
        <dbReference type="EMBL" id="QIS09165.1"/>
    </source>
</evidence>
<evidence type="ECO:0000256" key="1">
    <source>
        <dbReference type="ARBA" id="ARBA00023015"/>
    </source>
</evidence>
<dbReference type="Gene3D" id="1.10.10.60">
    <property type="entry name" value="Homeodomain-like"/>
    <property type="match status" value="1"/>
</dbReference>
<name>A0A6G9Y7C6_9NOCA</name>
<protein>
    <submittedName>
        <fullName evidence="7">TetR family transcriptional regulator</fullName>
    </submittedName>
</protein>
<keyword evidence="8" id="KW-1185">Reference proteome</keyword>
<sequence length="210" mass="23556">MSQNQHMSVELSGDRPPVSGLRERKKERTRRTIRQEAFRLFREQGYAETTVEQIAAAAEVSPSTFFRYFPSKQELALVDDLDPVMFAAIDNQPADLPVLEMIRRATIEAFDSLTPEELAFETERINLIYSVPELRGAMAQELERNIEITAGIAAQRSGRSVDDLEVRVFAGALVGAMFALIQKEPFSQDQILRVVEFLSAGLPLSGIETH</sequence>
<reference evidence="7 8" key="1">
    <citation type="journal article" date="2019" name="ACS Chem. Biol.">
        <title>Identification and Mobilization of a Cryptic Antibiotic Biosynthesis Gene Locus from a Human-Pathogenic Nocardia Isolate.</title>
        <authorList>
            <person name="Herisse M."/>
            <person name="Ishida K."/>
            <person name="Porter J.L."/>
            <person name="Howden B."/>
            <person name="Hertweck C."/>
            <person name="Stinear T.P."/>
            <person name="Pidot S.J."/>
        </authorList>
    </citation>
    <scope>NUCLEOTIDE SEQUENCE [LARGE SCALE GENOMIC DNA]</scope>
    <source>
        <strain evidence="7 8">AUSMDU00012717</strain>
    </source>
</reference>
<dbReference type="Proteomes" id="UP000503540">
    <property type="component" value="Chromosome"/>
</dbReference>
<accession>A0A6G9Y7C6</accession>
<dbReference type="KEGG" id="nah:F5544_06270"/>
<feature type="DNA-binding region" description="H-T-H motif" evidence="4">
    <location>
        <begin position="50"/>
        <end position="69"/>
    </location>
</feature>
<dbReference type="Pfam" id="PF17754">
    <property type="entry name" value="TetR_C_14"/>
    <property type="match status" value="1"/>
</dbReference>
<gene>
    <name evidence="7" type="ORF">F5544_06270</name>
</gene>
<proteinExistence type="predicted"/>
<dbReference type="EMBL" id="CP046172">
    <property type="protein sequence ID" value="QIS09165.1"/>
    <property type="molecule type" value="Genomic_DNA"/>
</dbReference>
<dbReference type="PANTHER" id="PTHR30055:SF234">
    <property type="entry name" value="HTH-TYPE TRANSCRIPTIONAL REGULATOR BETI"/>
    <property type="match status" value="1"/>
</dbReference>
<dbReference type="GO" id="GO:0003700">
    <property type="term" value="F:DNA-binding transcription factor activity"/>
    <property type="evidence" value="ECO:0007669"/>
    <property type="project" value="TreeGrafter"/>
</dbReference>
<dbReference type="GO" id="GO:0000976">
    <property type="term" value="F:transcription cis-regulatory region binding"/>
    <property type="evidence" value="ECO:0007669"/>
    <property type="project" value="TreeGrafter"/>
</dbReference>
<dbReference type="InterPro" id="IPR041347">
    <property type="entry name" value="MftR_C"/>
</dbReference>
<evidence type="ECO:0000256" key="5">
    <source>
        <dbReference type="SAM" id="MobiDB-lite"/>
    </source>
</evidence>
<dbReference type="PRINTS" id="PR00455">
    <property type="entry name" value="HTHTETR"/>
</dbReference>
<dbReference type="PANTHER" id="PTHR30055">
    <property type="entry name" value="HTH-TYPE TRANSCRIPTIONAL REGULATOR RUTR"/>
    <property type="match status" value="1"/>
</dbReference>
<keyword evidence="3" id="KW-0804">Transcription</keyword>
<evidence type="ECO:0000256" key="3">
    <source>
        <dbReference type="ARBA" id="ARBA00023163"/>
    </source>
</evidence>
<dbReference type="PROSITE" id="PS50977">
    <property type="entry name" value="HTH_TETR_2"/>
    <property type="match status" value="1"/>
</dbReference>
<dbReference type="Gene3D" id="1.10.357.10">
    <property type="entry name" value="Tetracycline Repressor, domain 2"/>
    <property type="match status" value="1"/>
</dbReference>
<keyword evidence="1" id="KW-0805">Transcription regulation</keyword>